<evidence type="ECO:0000256" key="5">
    <source>
        <dbReference type="ARBA" id="ARBA00023054"/>
    </source>
</evidence>
<dbReference type="NCBIfam" id="TIGR02168">
    <property type="entry name" value="SMC_prok_B"/>
    <property type="match status" value="1"/>
</dbReference>
<dbReference type="Pfam" id="PF02463">
    <property type="entry name" value="SMC_N"/>
    <property type="match status" value="2"/>
</dbReference>
<dbReference type="GO" id="GO:0006260">
    <property type="term" value="P:DNA replication"/>
    <property type="evidence" value="ECO:0007669"/>
    <property type="project" value="UniProtKB-UniRule"/>
</dbReference>
<comment type="subcellular location">
    <subcellularLocation>
        <location evidence="1 7">Cytoplasm</location>
    </subcellularLocation>
</comment>
<dbReference type="FunFam" id="3.40.50.300:FF:000901">
    <property type="entry name" value="Chromosome partition protein Smc"/>
    <property type="match status" value="1"/>
</dbReference>
<dbReference type="EMBL" id="AZFH01000181">
    <property type="protein sequence ID" value="KRL77077.1"/>
    <property type="molecule type" value="Genomic_DNA"/>
</dbReference>
<comment type="caution">
    <text evidence="9">The sequence shown here is derived from an EMBL/GenBank/DDBJ whole genome shotgun (WGS) entry which is preliminary data.</text>
</comment>
<feature type="coiled-coil region" evidence="7">
    <location>
        <begin position="255"/>
        <end position="366"/>
    </location>
</feature>
<dbReference type="InterPro" id="IPR027417">
    <property type="entry name" value="P-loop_NTPase"/>
</dbReference>
<dbReference type="SMART" id="SM00968">
    <property type="entry name" value="SMC_hinge"/>
    <property type="match status" value="1"/>
</dbReference>
<feature type="coiled-coil region" evidence="7">
    <location>
        <begin position="434"/>
        <end position="489"/>
    </location>
</feature>
<dbReference type="STRING" id="1423740.FC36_GL001479"/>
<dbReference type="InterPro" id="IPR024704">
    <property type="entry name" value="SMC"/>
</dbReference>
<comment type="function">
    <text evidence="7">Required for chromosome condensation and partitioning.</text>
</comment>
<dbReference type="GO" id="GO:0030261">
    <property type="term" value="P:chromosome condensation"/>
    <property type="evidence" value="ECO:0007669"/>
    <property type="project" value="InterPro"/>
</dbReference>
<feature type="domain" description="SMC hinge" evidence="8">
    <location>
        <begin position="518"/>
        <end position="637"/>
    </location>
</feature>
<dbReference type="Gene3D" id="1.20.1060.20">
    <property type="match status" value="1"/>
</dbReference>
<dbReference type="InterPro" id="IPR010935">
    <property type="entry name" value="SMC_hinge"/>
</dbReference>
<sequence length="1184" mass="132129">MKLTALTITGFKSFAQKTRIEFQPGMTGIVGPNGSGKSNVVEALRFVLGEHSAKSLRGGRMADVIFAGSSKRSPLNRAEVRIELDNSDGFLAKQPESIEIIRRLYRDGSGEYLLNNKTVRMRDITELFMDTGIGRESFSIISQGRVEEIFNSKPQDRRGLVEEVAGVLKYKKEKQHAQKQLDETSDHLQRVADIITELYQQRQPLEEQASIARDYLDQKKRYDHFNLSRLVLNIESNQAKHQDVLVQVEANQKLVADYEIQSQKANKAMQDLQTQQSKLEESLDQKQNQLLEVTNQMERLYGQQKISQQDQAYKQEKLAELSQQETNLQAQVRDITAEITRVQATVTDLEAQASDLQRKLTNLKAQAVVSPTDLRRQEEVNRQKTLQVMQTEANLVSQLEYLKREQAKQSDDLVADQAALKEIDALYQAEAQKEAQAQTNLAEIEGQHAQAKAKEKASLEATQVLQRRLEEQEKRYYQANDVLKQAQTREETLKRVALSHQGYYQGVKNIMQAQKKLVGIIGPVAQLLQADQTYSLALETALGAQLQNVVVTDTQAAKQAINYLRKQKLGRATFLPCDALKPKRLSAHQLEVVATTPGIIGVASDLVQIKIPNPVVASYLLGATVIAENLDAATILAQKLNHSVKIVTLQGDLLASGGAMTGGQNKQAGMGLLEQRNQLEKLQKDVGLMQEKLATMQNMGQKTRQELEVQQAQSKQATLTVVDLSQKLTQAQQEHQLASVRLKYQAEQRAKLLANNNLSDDFLNDYEAKLHDLEAQLAQTKQAKAELSQEANQLQANLQASSVSYEGALKKQGEIEQKLAVVKERLTSQSQRLADLSKQKLQLETTLAANQTEVANLEKVSPGPTEGKLQVQLDELEAKQADLQATIAKLKEARTGGKDEQVKAQLQVNRLGDLQRAALDEQANLAVRKSQIQGLLKNDLDELANSYAMTYEAASQDSDLNRDLAYVNQQIRLLKLGLEDLGEVNLGAIKEFDRINERYEFLTKQQDDLLNAKEQLIQSMDEMDAEVKKRFLATFNAISASFENVFPQMFGGGYAKLKLTDPDDPLTTGIEIMAQPPGKKFQTLSLLSGGEKALTAMALLFAILKVHPVPFVILDEAEAALDDANVQRYAQYLQNFDSKTQFIVITHRKGTMMNADVLYGVTMQESGVSSVVSVAVKDDQEERN</sequence>
<dbReference type="InterPro" id="IPR011890">
    <property type="entry name" value="SMC_prok"/>
</dbReference>
<evidence type="ECO:0000313" key="10">
    <source>
        <dbReference type="Proteomes" id="UP000051048"/>
    </source>
</evidence>
<organism evidence="9 10">
    <name type="scientific">Ligilactobacillus equi DSM 15833 = JCM 10991</name>
    <dbReference type="NCBI Taxonomy" id="1423740"/>
    <lineage>
        <taxon>Bacteria</taxon>
        <taxon>Bacillati</taxon>
        <taxon>Bacillota</taxon>
        <taxon>Bacilli</taxon>
        <taxon>Lactobacillales</taxon>
        <taxon>Lactobacillaceae</taxon>
        <taxon>Ligilactobacillus</taxon>
    </lineage>
</organism>
<dbReference type="PIRSF" id="PIRSF005719">
    <property type="entry name" value="SMC"/>
    <property type="match status" value="1"/>
</dbReference>
<dbReference type="AlphaFoldDB" id="A0A0R1TEQ7"/>
<protein>
    <recommendedName>
        <fullName evidence="7">Chromosome partition protein Smc</fullName>
    </recommendedName>
</protein>
<dbReference type="InterPro" id="IPR036277">
    <property type="entry name" value="SMC_hinge_sf"/>
</dbReference>
<reference evidence="9 10" key="1">
    <citation type="journal article" date="2015" name="Genome Announc.">
        <title>Expanding the biotechnology potential of lactobacilli through comparative genomics of 213 strains and associated genera.</title>
        <authorList>
            <person name="Sun Z."/>
            <person name="Harris H.M."/>
            <person name="McCann A."/>
            <person name="Guo C."/>
            <person name="Argimon S."/>
            <person name="Zhang W."/>
            <person name="Yang X."/>
            <person name="Jeffery I.B."/>
            <person name="Cooney J.C."/>
            <person name="Kagawa T.F."/>
            <person name="Liu W."/>
            <person name="Song Y."/>
            <person name="Salvetti E."/>
            <person name="Wrobel A."/>
            <person name="Rasinkangas P."/>
            <person name="Parkhill J."/>
            <person name="Rea M.C."/>
            <person name="O'Sullivan O."/>
            <person name="Ritari J."/>
            <person name="Douillard F.P."/>
            <person name="Paul Ross R."/>
            <person name="Yang R."/>
            <person name="Briner A.E."/>
            <person name="Felis G.E."/>
            <person name="de Vos W.M."/>
            <person name="Barrangou R."/>
            <person name="Klaenhammer T.R."/>
            <person name="Caufield P.W."/>
            <person name="Cui Y."/>
            <person name="Zhang H."/>
            <person name="O'Toole P.W."/>
        </authorList>
    </citation>
    <scope>NUCLEOTIDE SEQUENCE [LARGE SCALE GENOMIC DNA]</scope>
    <source>
        <strain evidence="9 10">DSM 15833</strain>
    </source>
</reference>
<comment type="similarity">
    <text evidence="7">Belongs to the SMC family.</text>
</comment>
<dbReference type="GO" id="GO:0005524">
    <property type="term" value="F:ATP binding"/>
    <property type="evidence" value="ECO:0007669"/>
    <property type="project" value="UniProtKB-UniRule"/>
</dbReference>
<dbReference type="GO" id="GO:0007059">
    <property type="term" value="P:chromosome segregation"/>
    <property type="evidence" value="ECO:0007669"/>
    <property type="project" value="UniProtKB-UniRule"/>
</dbReference>
<keyword evidence="3 7" id="KW-0547">Nucleotide-binding</keyword>
<dbReference type="Gene3D" id="3.30.70.1620">
    <property type="match status" value="1"/>
</dbReference>
<evidence type="ECO:0000256" key="1">
    <source>
        <dbReference type="ARBA" id="ARBA00004496"/>
    </source>
</evidence>
<dbReference type="PANTHER" id="PTHR43977">
    <property type="entry name" value="STRUCTURAL MAINTENANCE OF CHROMOSOMES PROTEIN 3"/>
    <property type="match status" value="1"/>
</dbReference>
<dbReference type="Pfam" id="PF06470">
    <property type="entry name" value="SMC_hinge"/>
    <property type="match status" value="1"/>
</dbReference>
<dbReference type="GO" id="GO:0016887">
    <property type="term" value="F:ATP hydrolysis activity"/>
    <property type="evidence" value="ECO:0007669"/>
    <property type="project" value="InterPro"/>
</dbReference>
<keyword evidence="6 7" id="KW-0238">DNA-binding</keyword>
<dbReference type="HAMAP" id="MF_01894">
    <property type="entry name" value="Smc_prok"/>
    <property type="match status" value="1"/>
</dbReference>
<dbReference type="GO" id="GO:0007062">
    <property type="term" value="P:sister chromatid cohesion"/>
    <property type="evidence" value="ECO:0007669"/>
    <property type="project" value="InterPro"/>
</dbReference>
<evidence type="ECO:0000256" key="6">
    <source>
        <dbReference type="ARBA" id="ARBA00023125"/>
    </source>
</evidence>
<dbReference type="GO" id="GO:0005737">
    <property type="term" value="C:cytoplasm"/>
    <property type="evidence" value="ECO:0007669"/>
    <property type="project" value="UniProtKB-SubCell"/>
</dbReference>
<keyword evidence="5 7" id="KW-0175">Coiled coil</keyword>
<evidence type="ECO:0000256" key="4">
    <source>
        <dbReference type="ARBA" id="ARBA00022840"/>
    </source>
</evidence>
<proteinExistence type="inferred from homology"/>
<feature type="coiled-coil region" evidence="7">
    <location>
        <begin position="672"/>
        <end position="734"/>
    </location>
</feature>
<dbReference type="OrthoDB" id="9808768at2"/>
<dbReference type="Proteomes" id="UP000051048">
    <property type="component" value="Unassembled WGS sequence"/>
</dbReference>
<feature type="coiled-coil region" evidence="7">
    <location>
        <begin position="763"/>
        <end position="893"/>
    </location>
</feature>
<dbReference type="GO" id="GO:0005694">
    <property type="term" value="C:chromosome"/>
    <property type="evidence" value="ECO:0007669"/>
    <property type="project" value="InterPro"/>
</dbReference>
<evidence type="ECO:0000256" key="3">
    <source>
        <dbReference type="ARBA" id="ARBA00022741"/>
    </source>
</evidence>
<evidence type="ECO:0000313" key="9">
    <source>
        <dbReference type="EMBL" id="KRL77077.1"/>
    </source>
</evidence>
<dbReference type="RefSeq" id="WP_025020636.1">
    <property type="nucleotide sequence ID" value="NZ_AZFH01000181.1"/>
</dbReference>
<dbReference type="SUPFAM" id="SSF75553">
    <property type="entry name" value="Smc hinge domain"/>
    <property type="match status" value="1"/>
</dbReference>
<evidence type="ECO:0000259" key="8">
    <source>
        <dbReference type="SMART" id="SM00968"/>
    </source>
</evidence>
<comment type="domain">
    <text evidence="7">Contains large globular domains required for ATP hydrolysis at each terminus and a third globular domain forming a flexible hinge near the middle of the molecule. These domains are separated by coiled-coil structures.</text>
</comment>
<dbReference type="SUPFAM" id="SSF52540">
    <property type="entry name" value="P-loop containing nucleoside triphosphate hydrolases"/>
    <property type="match status" value="1"/>
</dbReference>
<dbReference type="PATRIC" id="fig|1423740.3.peg.1604"/>
<dbReference type="GO" id="GO:0003677">
    <property type="term" value="F:DNA binding"/>
    <property type="evidence" value="ECO:0007669"/>
    <property type="project" value="UniProtKB-UniRule"/>
</dbReference>
<gene>
    <name evidence="7" type="primary">smc</name>
    <name evidence="9" type="ORF">FC36_GL001479</name>
</gene>
<dbReference type="CDD" id="cd03278">
    <property type="entry name" value="ABC_SMC_barmotin"/>
    <property type="match status" value="2"/>
</dbReference>
<dbReference type="Gene3D" id="3.40.50.300">
    <property type="entry name" value="P-loop containing nucleotide triphosphate hydrolases"/>
    <property type="match status" value="2"/>
</dbReference>
<name>A0A0R1TEQ7_9LACO</name>
<accession>A0A0R1TEQ7</accession>
<evidence type="ECO:0000256" key="2">
    <source>
        <dbReference type="ARBA" id="ARBA00022490"/>
    </source>
</evidence>
<dbReference type="InterPro" id="IPR003395">
    <property type="entry name" value="RecF/RecN/SMC_N"/>
</dbReference>
<keyword evidence="2 7" id="KW-0963">Cytoplasm</keyword>
<feature type="binding site" evidence="7">
    <location>
        <begin position="32"/>
        <end position="39"/>
    </location>
    <ligand>
        <name>ATP</name>
        <dbReference type="ChEBI" id="CHEBI:30616"/>
    </ligand>
</feature>
<comment type="subunit">
    <text evidence="7">Homodimer.</text>
</comment>
<keyword evidence="4 7" id="KW-0067">ATP-binding</keyword>
<evidence type="ECO:0000256" key="7">
    <source>
        <dbReference type="HAMAP-Rule" id="MF_01894"/>
    </source>
</evidence>